<sequence>MVGRPRGWREGGAWALRPPWSSCGCGASGVWRGVPGRHASVCRTSTTLFTHARQGGGARKAGV</sequence>
<gene>
    <name evidence="1" type="ORF">E2C01_042332</name>
</gene>
<dbReference type="Proteomes" id="UP000324222">
    <property type="component" value="Unassembled WGS sequence"/>
</dbReference>
<reference evidence="1 2" key="1">
    <citation type="submission" date="2019-05" db="EMBL/GenBank/DDBJ databases">
        <title>Another draft genome of Portunus trituberculatus and its Hox gene families provides insights of decapod evolution.</title>
        <authorList>
            <person name="Jeong J.-H."/>
            <person name="Song I."/>
            <person name="Kim S."/>
            <person name="Choi T."/>
            <person name="Kim D."/>
            <person name="Ryu S."/>
            <person name="Kim W."/>
        </authorList>
    </citation>
    <scope>NUCLEOTIDE SEQUENCE [LARGE SCALE GENOMIC DNA]</scope>
    <source>
        <tissue evidence="1">Muscle</tissue>
    </source>
</reference>
<accession>A0A5B7FSS6</accession>
<name>A0A5B7FSS6_PORTR</name>
<keyword evidence="2" id="KW-1185">Reference proteome</keyword>
<dbReference type="AlphaFoldDB" id="A0A5B7FSS6"/>
<evidence type="ECO:0000313" key="2">
    <source>
        <dbReference type="Proteomes" id="UP000324222"/>
    </source>
</evidence>
<dbReference type="EMBL" id="VSRR010008351">
    <property type="protein sequence ID" value="MPC48556.1"/>
    <property type="molecule type" value="Genomic_DNA"/>
</dbReference>
<comment type="caution">
    <text evidence="1">The sequence shown here is derived from an EMBL/GenBank/DDBJ whole genome shotgun (WGS) entry which is preliminary data.</text>
</comment>
<evidence type="ECO:0000313" key="1">
    <source>
        <dbReference type="EMBL" id="MPC48556.1"/>
    </source>
</evidence>
<proteinExistence type="predicted"/>
<organism evidence="1 2">
    <name type="scientific">Portunus trituberculatus</name>
    <name type="common">Swimming crab</name>
    <name type="synonym">Neptunus trituberculatus</name>
    <dbReference type="NCBI Taxonomy" id="210409"/>
    <lineage>
        <taxon>Eukaryota</taxon>
        <taxon>Metazoa</taxon>
        <taxon>Ecdysozoa</taxon>
        <taxon>Arthropoda</taxon>
        <taxon>Crustacea</taxon>
        <taxon>Multicrustacea</taxon>
        <taxon>Malacostraca</taxon>
        <taxon>Eumalacostraca</taxon>
        <taxon>Eucarida</taxon>
        <taxon>Decapoda</taxon>
        <taxon>Pleocyemata</taxon>
        <taxon>Brachyura</taxon>
        <taxon>Eubrachyura</taxon>
        <taxon>Portunoidea</taxon>
        <taxon>Portunidae</taxon>
        <taxon>Portuninae</taxon>
        <taxon>Portunus</taxon>
    </lineage>
</organism>
<protein>
    <submittedName>
        <fullName evidence="1">Uncharacterized protein</fullName>
    </submittedName>
</protein>